<evidence type="ECO:0000313" key="2">
    <source>
        <dbReference type="Proteomes" id="UP000548067"/>
    </source>
</evidence>
<accession>A0A848N4N9</accession>
<name>A0A848N4N9_9FLAO</name>
<proteinExistence type="predicted"/>
<protein>
    <submittedName>
        <fullName evidence="1">Uncharacterized protein</fullName>
    </submittedName>
</protein>
<gene>
    <name evidence="1" type="ORF">HIO71_14155</name>
</gene>
<dbReference type="RefSeq" id="WP_169321932.1">
    <property type="nucleotide sequence ID" value="NZ_JABCJF010000007.1"/>
</dbReference>
<dbReference type="Proteomes" id="UP000548067">
    <property type="component" value="Unassembled WGS sequence"/>
</dbReference>
<sequence length="153" mass="18010">MRYNIDTKFDDKSLISRTHFSIIVNVVDEEEAEVFHSEILAALQRVNAIIKYSTLHPIDNDLETGINILEQHKIYLKNATHFVEIKPYYLENPDQEKSMSENLAERHSERKRSLVSEGYAYSYPVRVVHKDTQEPFDDQYFLSLEHLIPINKE</sequence>
<reference evidence="1 2" key="1">
    <citation type="submission" date="2020-04" db="EMBL/GenBank/DDBJ databases">
        <title>Genome analysis and antimicrobial resistance characteristics of Chryseobacterium aquaticum isolated from farmed salmonids.</title>
        <authorList>
            <person name="Saticioglu I.B."/>
            <person name="Duman M."/>
            <person name="Altun S."/>
        </authorList>
    </citation>
    <scope>NUCLEOTIDE SEQUENCE [LARGE SCALE GENOMIC DNA]</scope>
    <source>
        <strain evidence="1 2">C-174</strain>
    </source>
</reference>
<comment type="caution">
    <text evidence="1">The sequence shown here is derived from an EMBL/GenBank/DDBJ whole genome shotgun (WGS) entry which is preliminary data.</text>
</comment>
<evidence type="ECO:0000313" key="1">
    <source>
        <dbReference type="EMBL" id="NMR35326.1"/>
    </source>
</evidence>
<organism evidence="1 2">
    <name type="scientific">Chryseobacterium aquaticum</name>
    <dbReference type="NCBI Taxonomy" id="452084"/>
    <lineage>
        <taxon>Bacteria</taxon>
        <taxon>Pseudomonadati</taxon>
        <taxon>Bacteroidota</taxon>
        <taxon>Flavobacteriia</taxon>
        <taxon>Flavobacteriales</taxon>
        <taxon>Weeksellaceae</taxon>
        <taxon>Chryseobacterium group</taxon>
        <taxon>Chryseobacterium</taxon>
    </lineage>
</organism>
<dbReference type="AlphaFoldDB" id="A0A848N4N9"/>
<dbReference type="EMBL" id="JABCJF010000007">
    <property type="protein sequence ID" value="NMR35326.1"/>
    <property type="molecule type" value="Genomic_DNA"/>
</dbReference>